<dbReference type="EMBL" id="CP104965">
    <property type="protein sequence ID" value="UXN68842.1"/>
    <property type="molecule type" value="Genomic_DNA"/>
</dbReference>
<keyword evidence="4 6" id="KW-1133">Transmembrane helix</keyword>
<feature type="transmembrane region" description="Helical" evidence="6">
    <location>
        <begin position="227"/>
        <end position="252"/>
    </location>
</feature>
<reference evidence="7 8" key="1">
    <citation type="submission" date="2022-09" db="EMBL/GenBank/DDBJ databases">
        <title>Interaction between co-microsymbionts with complementary sets of symbiotic genes in legume-rhizobium systems.</title>
        <authorList>
            <person name="Safronova V."/>
            <person name="Sazanova A."/>
            <person name="Afonin A."/>
            <person name="Chirak E."/>
        </authorList>
    </citation>
    <scope>NUCLEOTIDE SEQUENCE [LARGE SCALE GENOMIC DNA]</scope>
    <source>
        <strain evidence="7 8">A18/4-1</strain>
    </source>
</reference>
<feature type="transmembrane region" description="Helical" evidence="6">
    <location>
        <begin position="157"/>
        <end position="174"/>
    </location>
</feature>
<dbReference type="RefSeq" id="WP_262166897.1">
    <property type="nucleotide sequence ID" value="NZ_CP104965.1"/>
</dbReference>
<sequence length="442" mass="47284">MSLHRRLVSQSTIIFGGRLFGAGIVFLVQAMIARLWGAGHLGDFLIITASCNLIAVAMPLGFHTIGAYFAAEYRARSERRQLGVFMLHAYGHILVALVLLLLAGQFVLGLVGQGGSIVAQHYVPVILLAFSGATVMLSGSLLIGLKRPFSGFFADGIFRPIILVAALVGAMGIANRDEGFDHMVWGAAIGFVVIALVQFGFTLIAWSAVPGRDTAVRPRESRRWWRFALPWMLIALATDFFFDINLLLLSQILGREELAIFGVCTRIFALVSFGVSAVYAVSMPDMFESEANADRSAFHRKVGDANMVATALSLVLFCVTALGAPIALQFFGPGFSAGAAPLAVLCLALVVRSAMGPASLVLSIHDRPYASLPAVALGIIVLFVGNWLLAPPFGLMGAAISALIAITIWSLALWAIALRTAKMDVSILQWFRARRAAALPVG</sequence>
<keyword evidence="8" id="KW-1185">Reference proteome</keyword>
<feature type="transmembrane region" description="Helical" evidence="6">
    <location>
        <begin position="258"/>
        <end position="281"/>
    </location>
</feature>
<gene>
    <name evidence="7" type="ORF">N8A98_16540</name>
</gene>
<comment type="subcellular location">
    <subcellularLocation>
        <location evidence="1">Cell membrane</location>
        <topology evidence="1">Multi-pass membrane protein</topology>
    </subcellularLocation>
</comment>
<feature type="transmembrane region" description="Helical" evidence="6">
    <location>
        <begin position="395"/>
        <end position="418"/>
    </location>
</feature>
<evidence type="ECO:0000256" key="3">
    <source>
        <dbReference type="ARBA" id="ARBA00022692"/>
    </source>
</evidence>
<protein>
    <submittedName>
        <fullName evidence="7">Polysaccharide biosynthesis C-terminal domain-containing protein</fullName>
    </submittedName>
</protein>
<evidence type="ECO:0000256" key="5">
    <source>
        <dbReference type="ARBA" id="ARBA00023136"/>
    </source>
</evidence>
<dbReference type="Proteomes" id="UP001061862">
    <property type="component" value="Chromosome"/>
</dbReference>
<feature type="transmembrane region" description="Helical" evidence="6">
    <location>
        <begin position="12"/>
        <end position="32"/>
    </location>
</feature>
<proteinExistence type="predicted"/>
<feature type="transmembrane region" description="Helical" evidence="6">
    <location>
        <begin position="122"/>
        <end position="145"/>
    </location>
</feature>
<keyword evidence="5 6" id="KW-0472">Membrane</keyword>
<keyword evidence="3 6" id="KW-0812">Transmembrane</keyword>
<evidence type="ECO:0000256" key="4">
    <source>
        <dbReference type="ARBA" id="ARBA00022989"/>
    </source>
</evidence>
<feature type="transmembrane region" description="Helical" evidence="6">
    <location>
        <begin position="330"/>
        <end position="351"/>
    </location>
</feature>
<organism evidence="7 8">
    <name type="scientific">Devosia neptuniae</name>
    <dbReference type="NCBI Taxonomy" id="191302"/>
    <lineage>
        <taxon>Bacteria</taxon>
        <taxon>Pseudomonadati</taxon>
        <taxon>Pseudomonadota</taxon>
        <taxon>Alphaproteobacteria</taxon>
        <taxon>Hyphomicrobiales</taxon>
        <taxon>Devosiaceae</taxon>
        <taxon>Devosia</taxon>
    </lineage>
</organism>
<evidence type="ECO:0000256" key="2">
    <source>
        <dbReference type="ARBA" id="ARBA00022475"/>
    </source>
</evidence>
<feature type="transmembrane region" description="Helical" evidence="6">
    <location>
        <begin position="302"/>
        <end position="324"/>
    </location>
</feature>
<dbReference type="PANTHER" id="PTHR30250:SF11">
    <property type="entry name" value="O-ANTIGEN TRANSPORTER-RELATED"/>
    <property type="match status" value="1"/>
</dbReference>
<feature type="transmembrane region" description="Helical" evidence="6">
    <location>
        <begin position="82"/>
        <end position="102"/>
    </location>
</feature>
<keyword evidence="2" id="KW-1003">Cell membrane</keyword>
<feature type="transmembrane region" description="Helical" evidence="6">
    <location>
        <begin position="372"/>
        <end position="389"/>
    </location>
</feature>
<dbReference type="PANTHER" id="PTHR30250">
    <property type="entry name" value="PST FAMILY PREDICTED COLANIC ACID TRANSPORTER"/>
    <property type="match status" value="1"/>
</dbReference>
<name>A0ABY6C9C9_9HYPH</name>
<feature type="transmembrane region" description="Helical" evidence="6">
    <location>
        <begin position="44"/>
        <end position="70"/>
    </location>
</feature>
<evidence type="ECO:0000256" key="6">
    <source>
        <dbReference type="SAM" id="Phobius"/>
    </source>
</evidence>
<evidence type="ECO:0000313" key="8">
    <source>
        <dbReference type="Proteomes" id="UP001061862"/>
    </source>
</evidence>
<evidence type="ECO:0000313" key="7">
    <source>
        <dbReference type="EMBL" id="UXN68842.1"/>
    </source>
</evidence>
<feature type="transmembrane region" description="Helical" evidence="6">
    <location>
        <begin position="186"/>
        <end position="206"/>
    </location>
</feature>
<dbReference type="InterPro" id="IPR050833">
    <property type="entry name" value="Poly_Biosynth_Transport"/>
</dbReference>
<evidence type="ECO:0000256" key="1">
    <source>
        <dbReference type="ARBA" id="ARBA00004651"/>
    </source>
</evidence>
<accession>A0ABY6C9C9</accession>